<sequence length="124" mass="14631">MSLDNIHEELRIAEEQLRQRQQAQQGEMEQMELRRAQYINQIINANKVPDNIKLLPEFDGDSKKLKEWIDQVDDMTSLRVFEPFIRNLFGETGFEKSGIKLSAKQVTRLIRITRRTTGMIFVKH</sequence>
<keyword evidence="1" id="KW-0175">Coiled coil</keyword>
<dbReference type="Proteomes" id="UP000183832">
    <property type="component" value="Unassembled WGS sequence"/>
</dbReference>
<organism evidence="2 3">
    <name type="scientific">Clunio marinus</name>
    <dbReference type="NCBI Taxonomy" id="568069"/>
    <lineage>
        <taxon>Eukaryota</taxon>
        <taxon>Metazoa</taxon>
        <taxon>Ecdysozoa</taxon>
        <taxon>Arthropoda</taxon>
        <taxon>Hexapoda</taxon>
        <taxon>Insecta</taxon>
        <taxon>Pterygota</taxon>
        <taxon>Neoptera</taxon>
        <taxon>Endopterygota</taxon>
        <taxon>Diptera</taxon>
        <taxon>Nematocera</taxon>
        <taxon>Chironomoidea</taxon>
        <taxon>Chironomidae</taxon>
        <taxon>Clunio</taxon>
    </lineage>
</organism>
<reference evidence="2 3" key="1">
    <citation type="submission" date="2015-04" db="EMBL/GenBank/DDBJ databases">
        <authorList>
            <person name="Syromyatnikov M.Y."/>
            <person name="Popov V.N."/>
        </authorList>
    </citation>
    <scope>NUCLEOTIDE SEQUENCE [LARGE SCALE GENOMIC DNA]</scope>
</reference>
<evidence type="ECO:0000313" key="3">
    <source>
        <dbReference type="Proteomes" id="UP000183832"/>
    </source>
</evidence>
<accession>A0A1J1HKF3</accession>
<proteinExistence type="predicted"/>
<evidence type="ECO:0000256" key="1">
    <source>
        <dbReference type="SAM" id="Coils"/>
    </source>
</evidence>
<name>A0A1J1HKF3_9DIPT</name>
<dbReference type="EMBL" id="CVRI01000006">
    <property type="protein sequence ID" value="CRK87892.1"/>
    <property type="molecule type" value="Genomic_DNA"/>
</dbReference>
<feature type="coiled-coil region" evidence="1">
    <location>
        <begin position="3"/>
        <end position="48"/>
    </location>
</feature>
<dbReference type="AlphaFoldDB" id="A0A1J1HKF3"/>
<gene>
    <name evidence="2" type="ORF">CLUMA_CG001679</name>
</gene>
<evidence type="ECO:0000313" key="2">
    <source>
        <dbReference type="EMBL" id="CRK87892.1"/>
    </source>
</evidence>
<keyword evidence="3" id="KW-1185">Reference proteome</keyword>
<protein>
    <submittedName>
        <fullName evidence="2">CLUMA_CG001679, isoform A</fullName>
    </submittedName>
</protein>